<keyword evidence="2" id="KW-1185">Reference proteome</keyword>
<sequence length="68" mass="7584">MLSEVENCVTMTNSILNISLLVDLHNSLVFENNSVLNGNQLLFSYRGIHGSTSCFWNNTSRNVGISYT</sequence>
<organism evidence="1 2">
    <name type="scientific">Penicillium nordicum</name>
    <dbReference type="NCBI Taxonomy" id="229535"/>
    <lineage>
        <taxon>Eukaryota</taxon>
        <taxon>Fungi</taxon>
        <taxon>Dikarya</taxon>
        <taxon>Ascomycota</taxon>
        <taxon>Pezizomycotina</taxon>
        <taxon>Eurotiomycetes</taxon>
        <taxon>Eurotiomycetidae</taxon>
        <taxon>Eurotiales</taxon>
        <taxon>Aspergillaceae</taxon>
        <taxon>Penicillium</taxon>
    </lineage>
</organism>
<dbReference type="EMBL" id="LHQQ01000068">
    <property type="protein sequence ID" value="KOS44055.1"/>
    <property type="molecule type" value="Genomic_DNA"/>
</dbReference>
<evidence type="ECO:0000313" key="1">
    <source>
        <dbReference type="EMBL" id="KOS44055.1"/>
    </source>
</evidence>
<protein>
    <submittedName>
        <fullName evidence="1">Uncharacterized protein</fullName>
    </submittedName>
</protein>
<proteinExistence type="predicted"/>
<gene>
    <name evidence="1" type="ORF">ACN38_g5039</name>
</gene>
<evidence type="ECO:0000313" key="2">
    <source>
        <dbReference type="Proteomes" id="UP000037696"/>
    </source>
</evidence>
<comment type="caution">
    <text evidence="1">The sequence shown here is derived from an EMBL/GenBank/DDBJ whole genome shotgun (WGS) entry which is preliminary data.</text>
</comment>
<accession>A0A0M9WGK5</accession>
<name>A0A0M9WGK5_9EURO</name>
<reference evidence="1 2" key="1">
    <citation type="submission" date="2015-08" db="EMBL/GenBank/DDBJ databases">
        <title>Genome sequencing of Penicillium nordicum.</title>
        <authorList>
            <person name="Nguyen H.D."/>
            <person name="Seifert K.A."/>
        </authorList>
    </citation>
    <scope>NUCLEOTIDE SEQUENCE [LARGE SCALE GENOMIC DNA]</scope>
    <source>
        <strain evidence="1 2">DAOMC 185683</strain>
    </source>
</reference>
<dbReference type="Proteomes" id="UP000037696">
    <property type="component" value="Unassembled WGS sequence"/>
</dbReference>
<dbReference type="AlphaFoldDB" id="A0A0M9WGK5"/>